<reference evidence="6 7" key="1">
    <citation type="submission" date="2021-10" db="EMBL/GenBank/DDBJ databases">
        <title>Anaerobic single-cell dispensing facilitates the cultivation of human gut bacteria.</title>
        <authorList>
            <person name="Afrizal A."/>
        </authorList>
    </citation>
    <scope>NUCLEOTIDE SEQUENCE [LARGE SCALE GENOMIC DNA]</scope>
    <source>
        <strain evidence="6 7">CLA-AA-H273</strain>
    </source>
</reference>
<dbReference type="PROSITE" id="PS01081">
    <property type="entry name" value="HTH_TETR_1"/>
    <property type="match status" value="1"/>
</dbReference>
<sequence length="194" mass="22191">MGEKSVQKKRYIVEKAREVFVEKGFKKVTMKDIVEACDISRGGLYLYFENTSQIFMEVLRMESEEADDVFSDSITEDATAADILLLFLKEQKKELLRKKNTLTQATYEFYFENELPKRDNILKKQFDSAVKIIEKLIEAGVDNGEFICEDCEGTARNIMFVLEGLKISAQTIGVTAEAVDREILYLLRGLGVED</sequence>
<dbReference type="Gene3D" id="1.10.357.10">
    <property type="entry name" value="Tetracycline Repressor, domain 2"/>
    <property type="match status" value="1"/>
</dbReference>
<dbReference type="Gene3D" id="1.10.10.60">
    <property type="entry name" value="Homeodomain-like"/>
    <property type="match status" value="1"/>
</dbReference>
<dbReference type="InterPro" id="IPR001647">
    <property type="entry name" value="HTH_TetR"/>
</dbReference>
<dbReference type="RefSeq" id="WP_022312284.1">
    <property type="nucleotide sequence ID" value="NZ_JAJEPV010000011.1"/>
</dbReference>
<keyword evidence="7" id="KW-1185">Reference proteome</keyword>
<keyword evidence="1" id="KW-0805">Transcription regulation</keyword>
<evidence type="ECO:0000256" key="1">
    <source>
        <dbReference type="ARBA" id="ARBA00023015"/>
    </source>
</evidence>
<evidence type="ECO:0000259" key="5">
    <source>
        <dbReference type="PROSITE" id="PS50977"/>
    </source>
</evidence>
<dbReference type="GO" id="GO:0003677">
    <property type="term" value="F:DNA binding"/>
    <property type="evidence" value="ECO:0007669"/>
    <property type="project" value="UniProtKB-UniRule"/>
</dbReference>
<dbReference type="PANTHER" id="PTHR47506">
    <property type="entry name" value="TRANSCRIPTIONAL REGULATORY PROTEIN"/>
    <property type="match status" value="1"/>
</dbReference>
<dbReference type="Pfam" id="PF00440">
    <property type="entry name" value="TetR_N"/>
    <property type="match status" value="1"/>
</dbReference>
<gene>
    <name evidence="6" type="ORF">LKD75_05910</name>
</gene>
<feature type="domain" description="HTH tetR-type" evidence="5">
    <location>
        <begin position="6"/>
        <end position="66"/>
    </location>
</feature>
<dbReference type="SUPFAM" id="SSF46689">
    <property type="entry name" value="Homeodomain-like"/>
    <property type="match status" value="1"/>
</dbReference>
<dbReference type="PRINTS" id="PR00455">
    <property type="entry name" value="HTHTETR"/>
</dbReference>
<dbReference type="InterPro" id="IPR036271">
    <property type="entry name" value="Tet_transcr_reg_TetR-rel_C_sf"/>
</dbReference>
<evidence type="ECO:0000256" key="2">
    <source>
        <dbReference type="ARBA" id="ARBA00023125"/>
    </source>
</evidence>
<dbReference type="SUPFAM" id="SSF48498">
    <property type="entry name" value="Tetracyclin repressor-like, C-terminal domain"/>
    <property type="match status" value="1"/>
</dbReference>
<accession>A0AAE3D721</accession>
<dbReference type="InterPro" id="IPR023772">
    <property type="entry name" value="DNA-bd_HTH_TetR-type_CS"/>
</dbReference>
<evidence type="ECO:0000256" key="3">
    <source>
        <dbReference type="ARBA" id="ARBA00023163"/>
    </source>
</evidence>
<evidence type="ECO:0000313" key="6">
    <source>
        <dbReference type="EMBL" id="MCC2119132.1"/>
    </source>
</evidence>
<evidence type="ECO:0000313" key="7">
    <source>
        <dbReference type="Proteomes" id="UP001197795"/>
    </source>
</evidence>
<dbReference type="InterPro" id="IPR009057">
    <property type="entry name" value="Homeodomain-like_sf"/>
</dbReference>
<proteinExistence type="predicted"/>
<dbReference type="EMBL" id="JAJEPV010000011">
    <property type="protein sequence ID" value="MCC2119132.1"/>
    <property type="molecule type" value="Genomic_DNA"/>
</dbReference>
<evidence type="ECO:0000256" key="4">
    <source>
        <dbReference type="PROSITE-ProRule" id="PRU00335"/>
    </source>
</evidence>
<dbReference type="PROSITE" id="PS50977">
    <property type="entry name" value="HTH_TETR_2"/>
    <property type="match status" value="1"/>
</dbReference>
<name>A0AAE3D721_9FIRM</name>
<dbReference type="AlphaFoldDB" id="A0AAE3D721"/>
<keyword evidence="2 4" id="KW-0238">DNA-binding</keyword>
<keyword evidence="3" id="KW-0804">Transcription</keyword>
<dbReference type="Proteomes" id="UP001197795">
    <property type="component" value="Unassembled WGS sequence"/>
</dbReference>
<dbReference type="InterPro" id="IPR041612">
    <property type="entry name" value="YfiR_C"/>
</dbReference>
<dbReference type="Pfam" id="PF17922">
    <property type="entry name" value="TetR_C_17"/>
    <property type="match status" value="1"/>
</dbReference>
<protein>
    <submittedName>
        <fullName evidence="6">TetR/AcrR family transcriptional regulator</fullName>
    </submittedName>
</protein>
<organism evidence="6 7">
    <name type="scientific">Waltera acetigignens</name>
    <dbReference type="NCBI Taxonomy" id="2981769"/>
    <lineage>
        <taxon>Bacteria</taxon>
        <taxon>Bacillati</taxon>
        <taxon>Bacillota</taxon>
        <taxon>Clostridia</taxon>
        <taxon>Lachnospirales</taxon>
        <taxon>Lachnospiraceae</taxon>
        <taxon>Waltera</taxon>
    </lineage>
</organism>
<dbReference type="PANTHER" id="PTHR47506:SF6">
    <property type="entry name" value="HTH-TYPE TRANSCRIPTIONAL REPRESSOR NEMR"/>
    <property type="match status" value="1"/>
</dbReference>
<comment type="caution">
    <text evidence="6">The sequence shown here is derived from an EMBL/GenBank/DDBJ whole genome shotgun (WGS) entry which is preliminary data.</text>
</comment>
<feature type="DNA-binding region" description="H-T-H motif" evidence="4">
    <location>
        <begin position="29"/>
        <end position="48"/>
    </location>
</feature>